<dbReference type="EMBL" id="JAHBMH010000073">
    <property type="protein sequence ID" value="KAK1933305.1"/>
    <property type="molecule type" value="Genomic_DNA"/>
</dbReference>
<dbReference type="InterPro" id="IPR005304">
    <property type="entry name" value="Rbsml_bgen_MeTrfase_EMG1/NEP1"/>
</dbReference>
<accession>A0AAD9LEG2</accession>
<evidence type="ECO:0000313" key="11">
    <source>
        <dbReference type="Proteomes" id="UP001195914"/>
    </source>
</evidence>
<dbReference type="InterPro" id="IPR029028">
    <property type="entry name" value="Alpha/beta_knot_MTases"/>
</dbReference>
<evidence type="ECO:0000256" key="5">
    <source>
        <dbReference type="ARBA" id="ARBA00022679"/>
    </source>
</evidence>
<dbReference type="GO" id="GO:0070037">
    <property type="term" value="F:rRNA (pseudouridine) methyltransferase activity"/>
    <property type="evidence" value="ECO:0007669"/>
    <property type="project" value="InterPro"/>
</dbReference>
<organism evidence="10 11">
    <name type="scientific">Babesia divergens</name>
    <dbReference type="NCBI Taxonomy" id="32595"/>
    <lineage>
        <taxon>Eukaryota</taxon>
        <taxon>Sar</taxon>
        <taxon>Alveolata</taxon>
        <taxon>Apicomplexa</taxon>
        <taxon>Aconoidasida</taxon>
        <taxon>Piroplasmida</taxon>
        <taxon>Babesiidae</taxon>
        <taxon>Babesia</taxon>
    </lineage>
</organism>
<evidence type="ECO:0000256" key="7">
    <source>
        <dbReference type="ARBA" id="ARBA00022730"/>
    </source>
</evidence>
<dbReference type="Gene3D" id="3.40.1280.10">
    <property type="match status" value="1"/>
</dbReference>
<dbReference type="Proteomes" id="UP001195914">
    <property type="component" value="Unassembled WGS sequence"/>
</dbReference>
<evidence type="ECO:0000256" key="2">
    <source>
        <dbReference type="ARBA" id="ARBA00022517"/>
    </source>
</evidence>
<evidence type="ECO:0000256" key="1">
    <source>
        <dbReference type="ARBA" id="ARBA00008115"/>
    </source>
</evidence>
<evidence type="ECO:0000256" key="6">
    <source>
        <dbReference type="ARBA" id="ARBA00022691"/>
    </source>
</evidence>
<evidence type="ECO:0000256" key="4">
    <source>
        <dbReference type="ARBA" id="ARBA00022603"/>
    </source>
</evidence>
<sequence>MTINFVLCSASLDLHRERSYKQRSLPQSFSLLNEEDHYREADTADSSKGDPENLDDEEDNDGEPSTRGTKFKRRNWKEVRPDILHFCLLALHDSILNKEGKMSIWVHTLNSQLYRIYPEFRIPRTFKVFNKVMAKYLHSNARCLKPEGDDSTVLVERVDERLDDLGRGGVKVAVSSRGRLSCAEEFFKQGEVASRLDDLWIYVSLSNYTPLPVPDESGIVSVAEVHKKLVERSDRTPAASTYSQDIERKMIANGTSSTDLESSFDYNISISRWYPTAMSTCYKLVCALERTLDL</sequence>
<reference evidence="10" key="2">
    <citation type="submission" date="2021-05" db="EMBL/GenBank/DDBJ databases">
        <authorList>
            <person name="Pain A."/>
        </authorList>
    </citation>
    <scope>NUCLEOTIDE SEQUENCE</scope>
    <source>
        <strain evidence="10">1802A</strain>
    </source>
</reference>
<comment type="similarity">
    <text evidence="1">Belongs to the class IV-like SAM-binding methyltransferase superfamily. RNA methyltransferase NEP1 family.</text>
</comment>
<keyword evidence="8" id="KW-0694">RNA-binding</keyword>
<dbReference type="AlphaFoldDB" id="A0AAD9LEG2"/>
<keyword evidence="3" id="KW-0698">rRNA processing</keyword>
<keyword evidence="4" id="KW-0489">Methyltransferase</keyword>
<dbReference type="PANTHER" id="PTHR12636:SF5">
    <property type="entry name" value="RIBOSOMAL RNA SMALL SUBUNIT METHYLTRANSFERASE NEP1"/>
    <property type="match status" value="1"/>
</dbReference>
<reference evidence="10" key="1">
    <citation type="journal article" date="2014" name="Nucleic Acids Res.">
        <title>The evolutionary dynamics of variant antigen genes in Babesia reveal a history of genomic innovation underlying host-parasite interaction.</title>
        <authorList>
            <person name="Jackson A.P."/>
            <person name="Otto T.D."/>
            <person name="Darby A."/>
            <person name="Ramaprasad A."/>
            <person name="Xia D."/>
            <person name="Echaide I.E."/>
            <person name="Farber M."/>
            <person name="Gahlot S."/>
            <person name="Gamble J."/>
            <person name="Gupta D."/>
            <person name="Gupta Y."/>
            <person name="Jackson L."/>
            <person name="Malandrin L."/>
            <person name="Malas T.B."/>
            <person name="Moussa E."/>
            <person name="Nair M."/>
            <person name="Reid A.J."/>
            <person name="Sanders M."/>
            <person name="Sharma J."/>
            <person name="Tracey A."/>
            <person name="Quail M.A."/>
            <person name="Weir W."/>
            <person name="Wastling J.M."/>
            <person name="Hall N."/>
            <person name="Willadsen P."/>
            <person name="Lingelbach K."/>
            <person name="Shiels B."/>
            <person name="Tait A."/>
            <person name="Berriman M."/>
            <person name="Allred D.R."/>
            <person name="Pain A."/>
        </authorList>
    </citation>
    <scope>NUCLEOTIDE SEQUENCE</scope>
    <source>
        <strain evidence="10">1802A</strain>
    </source>
</reference>
<keyword evidence="5" id="KW-0808">Transferase</keyword>
<name>A0AAD9LEG2_BABDI</name>
<feature type="region of interest" description="Disordered" evidence="9">
    <location>
        <begin position="39"/>
        <end position="72"/>
    </location>
</feature>
<feature type="compositionally biased region" description="Basic and acidic residues" evidence="9">
    <location>
        <begin position="39"/>
        <end position="51"/>
    </location>
</feature>
<dbReference type="GO" id="GO:0070475">
    <property type="term" value="P:rRNA base methylation"/>
    <property type="evidence" value="ECO:0007669"/>
    <property type="project" value="InterPro"/>
</dbReference>
<dbReference type="InterPro" id="IPR029026">
    <property type="entry name" value="tRNA_m1G_MTases_N"/>
</dbReference>
<keyword evidence="2" id="KW-0690">Ribosome biogenesis</keyword>
<evidence type="ECO:0000256" key="3">
    <source>
        <dbReference type="ARBA" id="ARBA00022552"/>
    </source>
</evidence>
<evidence type="ECO:0000256" key="9">
    <source>
        <dbReference type="SAM" id="MobiDB-lite"/>
    </source>
</evidence>
<evidence type="ECO:0000256" key="8">
    <source>
        <dbReference type="ARBA" id="ARBA00022884"/>
    </source>
</evidence>
<dbReference type="PANTHER" id="PTHR12636">
    <property type="entry name" value="NEP1/MRA1"/>
    <property type="match status" value="1"/>
</dbReference>
<dbReference type="GO" id="GO:0032040">
    <property type="term" value="C:small-subunit processome"/>
    <property type="evidence" value="ECO:0007669"/>
    <property type="project" value="TreeGrafter"/>
</dbReference>
<keyword evidence="6" id="KW-0949">S-adenosyl-L-methionine</keyword>
<protein>
    <submittedName>
        <fullName evidence="10">Uncharacterized protein</fullName>
    </submittedName>
</protein>
<gene>
    <name evidence="10" type="ORF">X943_003082</name>
</gene>
<keyword evidence="11" id="KW-1185">Reference proteome</keyword>
<dbReference type="SUPFAM" id="SSF75217">
    <property type="entry name" value="alpha/beta knot"/>
    <property type="match status" value="1"/>
</dbReference>
<keyword evidence="7" id="KW-0699">rRNA-binding</keyword>
<comment type="caution">
    <text evidence="10">The sequence shown here is derived from an EMBL/GenBank/DDBJ whole genome shotgun (WGS) entry which is preliminary data.</text>
</comment>
<feature type="compositionally biased region" description="Acidic residues" evidence="9">
    <location>
        <begin position="52"/>
        <end position="62"/>
    </location>
</feature>
<proteinExistence type="inferred from homology"/>
<dbReference type="GO" id="GO:0019843">
    <property type="term" value="F:rRNA binding"/>
    <property type="evidence" value="ECO:0007669"/>
    <property type="project" value="UniProtKB-KW"/>
</dbReference>
<evidence type="ECO:0000313" key="10">
    <source>
        <dbReference type="EMBL" id="KAK1933305.1"/>
    </source>
</evidence>
<dbReference type="Pfam" id="PF03587">
    <property type="entry name" value="EMG1"/>
    <property type="match status" value="1"/>
</dbReference>